<gene>
    <name evidence="1" type="primary">jg15126</name>
    <name evidence="1" type="ORF">PAEG_LOCUS4967</name>
</gene>
<accession>A0A8S4QR58</accession>
<dbReference type="AlphaFoldDB" id="A0A8S4QR58"/>
<dbReference type="Proteomes" id="UP000838756">
    <property type="component" value="Unassembled WGS sequence"/>
</dbReference>
<reference evidence="1" key="1">
    <citation type="submission" date="2022-03" db="EMBL/GenBank/DDBJ databases">
        <authorList>
            <person name="Lindestad O."/>
        </authorList>
    </citation>
    <scope>NUCLEOTIDE SEQUENCE</scope>
</reference>
<organism evidence="1 2">
    <name type="scientific">Pararge aegeria aegeria</name>
    <dbReference type="NCBI Taxonomy" id="348720"/>
    <lineage>
        <taxon>Eukaryota</taxon>
        <taxon>Metazoa</taxon>
        <taxon>Ecdysozoa</taxon>
        <taxon>Arthropoda</taxon>
        <taxon>Hexapoda</taxon>
        <taxon>Insecta</taxon>
        <taxon>Pterygota</taxon>
        <taxon>Neoptera</taxon>
        <taxon>Endopterygota</taxon>
        <taxon>Lepidoptera</taxon>
        <taxon>Glossata</taxon>
        <taxon>Ditrysia</taxon>
        <taxon>Papilionoidea</taxon>
        <taxon>Nymphalidae</taxon>
        <taxon>Satyrinae</taxon>
        <taxon>Satyrini</taxon>
        <taxon>Parargina</taxon>
        <taxon>Pararge</taxon>
    </lineage>
</organism>
<protein>
    <submittedName>
        <fullName evidence="1">Jg15126 protein</fullName>
    </submittedName>
</protein>
<evidence type="ECO:0000313" key="2">
    <source>
        <dbReference type="Proteomes" id="UP000838756"/>
    </source>
</evidence>
<sequence length="22" mass="2339">DPCNFVCTKSAVITFPGNPIKS</sequence>
<dbReference type="EMBL" id="CAKXAJ010017672">
    <property type="protein sequence ID" value="CAH2217045.1"/>
    <property type="molecule type" value="Genomic_DNA"/>
</dbReference>
<comment type="caution">
    <text evidence="1">The sequence shown here is derived from an EMBL/GenBank/DDBJ whole genome shotgun (WGS) entry which is preliminary data.</text>
</comment>
<name>A0A8S4QR58_9NEOP</name>
<feature type="non-terminal residue" evidence="1">
    <location>
        <position position="1"/>
    </location>
</feature>
<evidence type="ECO:0000313" key="1">
    <source>
        <dbReference type="EMBL" id="CAH2217045.1"/>
    </source>
</evidence>
<proteinExistence type="predicted"/>
<keyword evidence="2" id="KW-1185">Reference proteome</keyword>